<accession>A0AAD9YW99</accession>
<sequence>MEEENGAYMVIATRVDPASALRGRYMMQRTRNSPWEEVECTFTRRGRETRLRDGETECGWWICEDGVWEPQNEAAVHNVRAFEEEAGRFFKDTGRARNARHAGAHMGGWNPNEGPNDSPRGVTAYVGEQVALLAARAITHNDWSRNFKYDYRRQQLREAAATTAEGKTVKAPVPDFSTQHHCTDRCMRGDKLLDLEHDEVVDAHGQPYVALSYVWGQWKPELMAAVRTTVARECKHLWMDQRCIDQSCGEHKGQQIPTMREKYRVAQTTLAVIPEIQRQLPRDLLETDRPWDKEYFREHVMELEAQLMSSQWMGRVWTWQEAMASSCLEFLTGAGQVLSASKVATLISFEHNSPVTRYAIMDPVHVATGTVSLPVSITSEGMSMYNTGYSACDTTEHAKWMGTEAWSREITVGAAFRATAHREAALENDILYGVLGLIDPLNTLKVDYTVSLADVLAGLAASAGVDTDILLSRRSSKEEGRCWMPETKQTANCVGSSLHMKAVSKGHLSPRGSFMCKVPVMKVAGRKGDTVWTDKGQLLSVERGMAKDGVYAGDYVLNVAYDWTTGLHRWILCRGELGRLHKLNGWVFSTNGHIDAEWQHVDIGWSEADCLKQLQYGEVEVHV</sequence>
<organism evidence="2 3">
    <name type="scientific">Colletotrichum kahawae</name>
    <name type="common">Coffee berry disease fungus</name>
    <dbReference type="NCBI Taxonomy" id="34407"/>
    <lineage>
        <taxon>Eukaryota</taxon>
        <taxon>Fungi</taxon>
        <taxon>Dikarya</taxon>
        <taxon>Ascomycota</taxon>
        <taxon>Pezizomycotina</taxon>
        <taxon>Sordariomycetes</taxon>
        <taxon>Hypocreomycetidae</taxon>
        <taxon>Glomerellales</taxon>
        <taxon>Glomerellaceae</taxon>
        <taxon>Colletotrichum</taxon>
        <taxon>Colletotrichum gloeosporioides species complex</taxon>
    </lineage>
</organism>
<name>A0AAD9YW99_COLKA</name>
<dbReference type="InterPro" id="IPR010730">
    <property type="entry name" value="HET"/>
</dbReference>
<dbReference type="Pfam" id="PF06985">
    <property type="entry name" value="HET"/>
    <property type="match status" value="1"/>
</dbReference>
<dbReference type="Proteomes" id="UP001281614">
    <property type="component" value="Unassembled WGS sequence"/>
</dbReference>
<dbReference type="InterPro" id="IPR052895">
    <property type="entry name" value="HetReg/Transcr_Mod"/>
</dbReference>
<dbReference type="AlphaFoldDB" id="A0AAD9YW99"/>
<dbReference type="EMBL" id="VYYT01000011">
    <property type="protein sequence ID" value="KAK2778504.1"/>
    <property type="molecule type" value="Genomic_DNA"/>
</dbReference>
<comment type="caution">
    <text evidence="2">The sequence shown here is derived from an EMBL/GenBank/DDBJ whole genome shotgun (WGS) entry which is preliminary data.</text>
</comment>
<protein>
    <submittedName>
        <fullName evidence="2">Het domain protein</fullName>
    </submittedName>
</protein>
<dbReference type="PANTHER" id="PTHR24148:SF64">
    <property type="entry name" value="HETEROKARYON INCOMPATIBILITY DOMAIN-CONTAINING PROTEIN"/>
    <property type="match status" value="1"/>
</dbReference>
<evidence type="ECO:0000313" key="3">
    <source>
        <dbReference type="Proteomes" id="UP001281614"/>
    </source>
</evidence>
<keyword evidence="3" id="KW-1185">Reference proteome</keyword>
<evidence type="ECO:0000313" key="2">
    <source>
        <dbReference type="EMBL" id="KAK2778504.1"/>
    </source>
</evidence>
<proteinExistence type="predicted"/>
<evidence type="ECO:0000259" key="1">
    <source>
        <dbReference type="Pfam" id="PF06985"/>
    </source>
</evidence>
<dbReference type="PANTHER" id="PTHR24148">
    <property type="entry name" value="ANKYRIN REPEAT DOMAIN-CONTAINING PROTEIN 39 HOMOLOG-RELATED"/>
    <property type="match status" value="1"/>
</dbReference>
<gene>
    <name evidence="2" type="ORF">CKAH01_11749</name>
</gene>
<reference evidence="2" key="1">
    <citation type="submission" date="2023-02" db="EMBL/GenBank/DDBJ databases">
        <title>Colletotrichum kahawae CIFC_Que2 genome sequencing and assembly.</title>
        <authorList>
            <person name="Baroncelli R."/>
        </authorList>
    </citation>
    <scope>NUCLEOTIDE SEQUENCE</scope>
    <source>
        <strain evidence="2">CIFC_Que2</strain>
    </source>
</reference>
<feature type="domain" description="Heterokaryon incompatibility" evidence="1">
    <location>
        <begin position="208"/>
        <end position="321"/>
    </location>
</feature>